<evidence type="ECO:0000313" key="1">
    <source>
        <dbReference type="EMBL" id="GBP70620.1"/>
    </source>
</evidence>
<evidence type="ECO:0000313" key="2">
    <source>
        <dbReference type="Proteomes" id="UP000299102"/>
    </source>
</evidence>
<proteinExistence type="predicted"/>
<dbReference type="Proteomes" id="UP000299102">
    <property type="component" value="Unassembled WGS sequence"/>
</dbReference>
<dbReference type="EMBL" id="BGZK01001081">
    <property type="protein sequence ID" value="GBP70620.1"/>
    <property type="molecule type" value="Genomic_DNA"/>
</dbReference>
<accession>A0A4C1Y542</accession>
<dbReference type="STRING" id="151549.A0A4C1Y542"/>
<comment type="caution">
    <text evidence="1">The sequence shown here is derived from an EMBL/GenBank/DDBJ whole genome shotgun (WGS) entry which is preliminary data.</text>
</comment>
<gene>
    <name evidence="1" type="ORF">EVAR_98200_1</name>
</gene>
<dbReference type="AlphaFoldDB" id="A0A4C1Y542"/>
<protein>
    <submittedName>
        <fullName evidence="1">Uncharacterized protein</fullName>
    </submittedName>
</protein>
<keyword evidence="2" id="KW-1185">Reference proteome</keyword>
<dbReference type="OrthoDB" id="2266637at2759"/>
<reference evidence="1 2" key="1">
    <citation type="journal article" date="2019" name="Commun. Biol.">
        <title>The bagworm genome reveals a unique fibroin gene that provides high tensile strength.</title>
        <authorList>
            <person name="Kono N."/>
            <person name="Nakamura H."/>
            <person name="Ohtoshi R."/>
            <person name="Tomita M."/>
            <person name="Numata K."/>
            <person name="Arakawa K."/>
        </authorList>
    </citation>
    <scope>NUCLEOTIDE SEQUENCE [LARGE SCALE GENOMIC DNA]</scope>
</reference>
<sequence length="140" mass="16213">MDSESSKPPRRRRILEPQADMVVKTSEMTGVSQQNIYSVLSEYKETHAVTAKETTKSKLSTWDRLDDFEKSDIRRKIIQLDTNAYKRNAALRLIVVHIGNEAGFIEECQWAFECSKTGDYHESMDAPHFEDWFAKVLIKV</sequence>
<organism evidence="1 2">
    <name type="scientific">Eumeta variegata</name>
    <name type="common">Bagworm moth</name>
    <name type="synonym">Eumeta japonica</name>
    <dbReference type="NCBI Taxonomy" id="151549"/>
    <lineage>
        <taxon>Eukaryota</taxon>
        <taxon>Metazoa</taxon>
        <taxon>Ecdysozoa</taxon>
        <taxon>Arthropoda</taxon>
        <taxon>Hexapoda</taxon>
        <taxon>Insecta</taxon>
        <taxon>Pterygota</taxon>
        <taxon>Neoptera</taxon>
        <taxon>Endopterygota</taxon>
        <taxon>Lepidoptera</taxon>
        <taxon>Glossata</taxon>
        <taxon>Ditrysia</taxon>
        <taxon>Tineoidea</taxon>
        <taxon>Psychidae</taxon>
        <taxon>Oiketicinae</taxon>
        <taxon>Eumeta</taxon>
    </lineage>
</organism>
<name>A0A4C1Y542_EUMVA</name>